<name>A0ABX1TFU5_9GAMM</name>
<dbReference type="Gene3D" id="3.30.110.60">
    <property type="entry name" value="YhbY-like"/>
    <property type="match status" value="1"/>
</dbReference>
<dbReference type="SUPFAM" id="SSF75471">
    <property type="entry name" value="YhbY-like"/>
    <property type="match status" value="1"/>
</dbReference>
<gene>
    <name evidence="4" type="primary">yhbY</name>
    <name evidence="4" type="ORF">E4P82_02750</name>
</gene>
<evidence type="ECO:0000256" key="2">
    <source>
        <dbReference type="PROSITE-ProRule" id="PRU00626"/>
    </source>
</evidence>
<sequence>MSDYPVPILTNPQKRHLKALAHHRKPVVIIGDNGITPAVIHEILLALDHHELIKIRVNAEDRQAREAMIAEICAATDAALIQRIGHIATLFRQNHESPCIELP</sequence>
<dbReference type="SMART" id="SM01103">
    <property type="entry name" value="CRS1_YhbY"/>
    <property type="match status" value="1"/>
</dbReference>
<dbReference type="PANTHER" id="PTHR40065:SF3">
    <property type="entry name" value="RNA-BINDING PROTEIN YHBY"/>
    <property type="match status" value="1"/>
</dbReference>
<dbReference type="InterPro" id="IPR017924">
    <property type="entry name" value="RNA-binding_YhbY"/>
</dbReference>
<protein>
    <submittedName>
        <fullName evidence="4">Ribosome assembly RNA-binding protein YhbY</fullName>
    </submittedName>
</protein>
<reference evidence="4 5" key="1">
    <citation type="submission" date="2019-03" db="EMBL/GenBank/DDBJ databases">
        <title>Metabolic reconstructions from genomes of highly enriched 'Candidatus Accumulibacter' and 'Candidatus Competibacter' bioreactor populations.</title>
        <authorList>
            <person name="Annavajhala M.K."/>
            <person name="Welles L."/>
            <person name="Abbas B."/>
            <person name="Sorokin D."/>
            <person name="Park H."/>
            <person name="Van Loosdrecht M."/>
            <person name="Chandran K."/>
        </authorList>
    </citation>
    <scope>NUCLEOTIDE SEQUENCE [LARGE SCALE GENOMIC DNA]</scope>
    <source>
        <strain evidence="4 5">SBR_G</strain>
    </source>
</reference>
<dbReference type="InterPro" id="IPR035920">
    <property type="entry name" value="YhbY-like_sf"/>
</dbReference>
<feature type="domain" description="CRM" evidence="3">
    <location>
        <begin position="7"/>
        <end position="103"/>
    </location>
</feature>
<dbReference type="PROSITE" id="PS51295">
    <property type="entry name" value="CRM"/>
    <property type="match status" value="1"/>
</dbReference>
<dbReference type="RefSeq" id="WP_169247466.1">
    <property type="nucleotide sequence ID" value="NZ_SPMZ01000009.1"/>
</dbReference>
<keyword evidence="1 2" id="KW-0694">RNA-binding</keyword>
<proteinExistence type="predicted"/>
<dbReference type="InterPro" id="IPR001890">
    <property type="entry name" value="RNA-binding_CRM"/>
</dbReference>
<organism evidence="4 5">
    <name type="scientific">Candidatus Competibacter phosphatis</name>
    <dbReference type="NCBI Taxonomy" id="221280"/>
    <lineage>
        <taxon>Bacteria</taxon>
        <taxon>Pseudomonadati</taxon>
        <taxon>Pseudomonadota</taxon>
        <taxon>Gammaproteobacteria</taxon>
        <taxon>Candidatus Competibacteraceae</taxon>
        <taxon>Candidatus Competibacter</taxon>
    </lineage>
</organism>
<evidence type="ECO:0000256" key="1">
    <source>
        <dbReference type="ARBA" id="ARBA00022884"/>
    </source>
</evidence>
<accession>A0ABX1TFU5</accession>
<comment type="caution">
    <text evidence="4">The sequence shown here is derived from an EMBL/GenBank/DDBJ whole genome shotgun (WGS) entry which is preliminary data.</text>
</comment>
<dbReference type="EMBL" id="SPMZ01000009">
    <property type="protein sequence ID" value="NMQ18207.1"/>
    <property type="molecule type" value="Genomic_DNA"/>
</dbReference>
<evidence type="ECO:0000313" key="4">
    <source>
        <dbReference type="EMBL" id="NMQ18207.1"/>
    </source>
</evidence>
<dbReference type="NCBIfam" id="TIGR00253">
    <property type="entry name" value="RNA_bind_YhbY"/>
    <property type="match status" value="1"/>
</dbReference>
<evidence type="ECO:0000259" key="3">
    <source>
        <dbReference type="PROSITE" id="PS51295"/>
    </source>
</evidence>
<dbReference type="PANTHER" id="PTHR40065">
    <property type="entry name" value="RNA-BINDING PROTEIN YHBY"/>
    <property type="match status" value="1"/>
</dbReference>
<dbReference type="Proteomes" id="UP000760480">
    <property type="component" value="Unassembled WGS sequence"/>
</dbReference>
<dbReference type="InterPro" id="IPR051925">
    <property type="entry name" value="RNA-binding_domain"/>
</dbReference>
<dbReference type="Pfam" id="PF01985">
    <property type="entry name" value="CRS1_YhbY"/>
    <property type="match status" value="1"/>
</dbReference>
<evidence type="ECO:0000313" key="5">
    <source>
        <dbReference type="Proteomes" id="UP000760480"/>
    </source>
</evidence>
<keyword evidence="5" id="KW-1185">Reference proteome</keyword>